<gene>
    <name evidence="2" type="ORF">BCR44DRAFT_1462644</name>
</gene>
<feature type="region of interest" description="Disordered" evidence="1">
    <location>
        <begin position="103"/>
        <end position="137"/>
    </location>
</feature>
<dbReference type="AlphaFoldDB" id="A0A1Y2HFE4"/>
<accession>A0A1Y2HFE4</accession>
<feature type="compositionally biased region" description="Low complexity" evidence="1">
    <location>
        <begin position="105"/>
        <end position="119"/>
    </location>
</feature>
<evidence type="ECO:0000313" key="3">
    <source>
        <dbReference type="Proteomes" id="UP000193411"/>
    </source>
</evidence>
<dbReference type="EMBL" id="MCFL01000037">
    <property type="protein sequence ID" value="ORZ33306.1"/>
    <property type="molecule type" value="Genomic_DNA"/>
</dbReference>
<feature type="compositionally biased region" description="Polar residues" evidence="1">
    <location>
        <begin position="151"/>
        <end position="168"/>
    </location>
</feature>
<sequence>MLLQASSPTPALLSPMARLREMVESAHSSAIGLVPNTATAGLRDMTCDLSSVTVKMVASDGRQSSTSAAVAIACGGSRNVNLADTSAPTAIVAHSMVSEQGHQYSNDSFDSVSSTPSSNADTPHAVQSQSVATKERVPVTNDGELAHHVMETSTQSVRQAPPNSSSTSAKHHEQQVSVARAEPPHDPQAGIVQVSPPIVAAPVSKPEAAVEKATSLAQATSFTKSAATNAHAHRGLVPAARSAHASSPPIGRDLDSTRLSFSDSTSTSLIHAHIQAAKRRVARENARILNSAPAAAAATHHVFADGSARRSKQPRPPTRHATGLDDQQARVPKAMLDRIKLNMLLYDMKHMATAR</sequence>
<feature type="region of interest" description="Disordered" evidence="1">
    <location>
        <begin position="304"/>
        <end position="329"/>
    </location>
</feature>
<feature type="region of interest" description="Disordered" evidence="1">
    <location>
        <begin position="151"/>
        <end position="188"/>
    </location>
</feature>
<keyword evidence="3" id="KW-1185">Reference proteome</keyword>
<feature type="region of interest" description="Disordered" evidence="1">
    <location>
        <begin position="237"/>
        <end position="260"/>
    </location>
</feature>
<evidence type="ECO:0000313" key="2">
    <source>
        <dbReference type="EMBL" id="ORZ33306.1"/>
    </source>
</evidence>
<proteinExistence type="predicted"/>
<comment type="caution">
    <text evidence="2">The sequence shown here is derived from an EMBL/GenBank/DDBJ whole genome shotgun (WGS) entry which is preliminary data.</text>
</comment>
<reference evidence="2 3" key="1">
    <citation type="submission" date="2016-07" db="EMBL/GenBank/DDBJ databases">
        <title>Pervasive Adenine N6-methylation of Active Genes in Fungi.</title>
        <authorList>
            <consortium name="DOE Joint Genome Institute"/>
            <person name="Mondo S.J."/>
            <person name="Dannebaum R.O."/>
            <person name="Kuo R.C."/>
            <person name="Labutti K."/>
            <person name="Haridas S."/>
            <person name="Kuo A."/>
            <person name="Salamov A."/>
            <person name="Ahrendt S.R."/>
            <person name="Lipzen A."/>
            <person name="Sullivan W."/>
            <person name="Andreopoulos W.B."/>
            <person name="Clum A."/>
            <person name="Lindquist E."/>
            <person name="Daum C."/>
            <person name="Ramamoorthy G.K."/>
            <person name="Gryganskyi A."/>
            <person name="Culley D."/>
            <person name="Magnuson J.K."/>
            <person name="James T.Y."/>
            <person name="O'Malley M.A."/>
            <person name="Stajich J.E."/>
            <person name="Spatafora J.W."/>
            <person name="Visel A."/>
            <person name="Grigoriev I.V."/>
        </authorList>
    </citation>
    <scope>NUCLEOTIDE SEQUENCE [LARGE SCALE GENOMIC DNA]</scope>
    <source>
        <strain evidence="2 3">PL171</strain>
    </source>
</reference>
<name>A0A1Y2HFE4_9FUNG</name>
<evidence type="ECO:0000256" key="1">
    <source>
        <dbReference type="SAM" id="MobiDB-lite"/>
    </source>
</evidence>
<feature type="compositionally biased region" description="Low complexity" evidence="1">
    <location>
        <begin position="238"/>
        <end position="249"/>
    </location>
</feature>
<dbReference type="Proteomes" id="UP000193411">
    <property type="component" value="Unassembled WGS sequence"/>
</dbReference>
<protein>
    <submittedName>
        <fullName evidence="2">Uncharacterized protein</fullName>
    </submittedName>
</protein>
<organism evidence="2 3">
    <name type="scientific">Catenaria anguillulae PL171</name>
    <dbReference type="NCBI Taxonomy" id="765915"/>
    <lineage>
        <taxon>Eukaryota</taxon>
        <taxon>Fungi</taxon>
        <taxon>Fungi incertae sedis</taxon>
        <taxon>Blastocladiomycota</taxon>
        <taxon>Blastocladiomycetes</taxon>
        <taxon>Blastocladiales</taxon>
        <taxon>Catenariaceae</taxon>
        <taxon>Catenaria</taxon>
    </lineage>
</organism>